<feature type="domain" description="Integrase zinc-binding" evidence="10">
    <location>
        <begin position="164"/>
        <end position="207"/>
    </location>
</feature>
<proteinExistence type="predicted"/>
<evidence type="ECO:0000256" key="1">
    <source>
        <dbReference type="ARBA" id="ARBA00022679"/>
    </source>
</evidence>
<sequence>MLAVVYAFEKFRPYLVLSKSIVYTDHSVLKYLLSKQDAKPRLLRWFLLLQEFDITIRDKKRSENLVADHLSGLENPHKDVLENKDINENFPLETLGSLSSGSTPWFADIANFHAGNFIKKGLTSQQKKKFFKDVKHYFWDDPYLFQIYADQIIHRCMHGQEAIDILKDCHEGPTGGHHGANLTAKKVFDAGFFWPTIYRDAHDMIKSYDMENRTSWSDKLDDALWAFRTAFKTPIGCTPYKLVYRKSCHLPIELEHKAYWALKHVNFDLKTAGDHRKLQLNKLNELRDQAYENSLIYIERTKKLHDSKIRNHIFNVGDQVLLFNSRLNIFLEKLKTHWSGPFTITQVFPYGLQSVEERLVHYKKNEAIFTEKINVLNLEVKLKDNVLADYVTNLEKTEKERDELKLTSKKLQNSSKSLNTLLDSQVSDKSKAGIGYKELIPESFGNYMPPKRYLRLIDEHFKSEYVDVYNVSSSGVTTVDANHKGMFSKEEPKPVKKNCFSPPIIEDWVSESEEEDERKFQKQVHPSFPNIEFVKAKDQNQSFRKPVKHVEQAKSNTHRPRGNQRNWNNLMNQRLGTNSARSKTNVSYTAHSSDKRPFSRKPSFKNSKLNNRVNTVRVNQVNTAKGKVVVNAVKGNEFNVVKASAC</sequence>
<evidence type="ECO:0000256" key="5">
    <source>
        <dbReference type="ARBA" id="ARBA00022801"/>
    </source>
</evidence>
<keyword evidence="6" id="KW-0695">RNA-directed DNA polymerase</keyword>
<reference evidence="11" key="1">
    <citation type="journal article" date="2019" name="Sci. Rep.">
        <title>Draft genome of Tanacetum cinerariifolium, the natural source of mosquito coil.</title>
        <authorList>
            <person name="Yamashiro T."/>
            <person name="Shiraishi A."/>
            <person name="Satake H."/>
            <person name="Nakayama K."/>
        </authorList>
    </citation>
    <scope>NUCLEOTIDE SEQUENCE</scope>
</reference>
<dbReference type="InterPro" id="IPR041588">
    <property type="entry name" value="Integrase_H2C2"/>
</dbReference>
<dbReference type="AlphaFoldDB" id="A0A6L2MDW9"/>
<evidence type="ECO:0000256" key="6">
    <source>
        <dbReference type="ARBA" id="ARBA00022918"/>
    </source>
</evidence>
<dbReference type="PANTHER" id="PTHR34072">
    <property type="entry name" value="ENZYMATIC POLYPROTEIN-RELATED"/>
    <property type="match status" value="1"/>
</dbReference>
<protein>
    <submittedName>
        <fullName evidence="11">Retrovirus-related Pol polyprotein from transposon 17.6</fullName>
    </submittedName>
</protein>
<dbReference type="Pfam" id="PF17917">
    <property type="entry name" value="RT_RNaseH"/>
    <property type="match status" value="1"/>
</dbReference>
<keyword evidence="1" id="KW-0808">Transferase</keyword>
<organism evidence="11">
    <name type="scientific">Tanacetum cinerariifolium</name>
    <name type="common">Dalmatian daisy</name>
    <name type="synonym">Chrysanthemum cinerariifolium</name>
    <dbReference type="NCBI Taxonomy" id="118510"/>
    <lineage>
        <taxon>Eukaryota</taxon>
        <taxon>Viridiplantae</taxon>
        <taxon>Streptophyta</taxon>
        <taxon>Embryophyta</taxon>
        <taxon>Tracheophyta</taxon>
        <taxon>Spermatophyta</taxon>
        <taxon>Magnoliopsida</taxon>
        <taxon>eudicotyledons</taxon>
        <taxon>Gunneridae</taxon>
        <taxon>Pentapetalae</taxon>
        <taxon>asterids</taxon>
        <taxon>campanulids</taxon>
        <taxon>Asterales</taxon>
        <taxon>Asteraceae</taxon>
        <taxon>Asteroideae</taxon>
        <taxon>Anthemideae</taxon>
        <taxon>Anthemidinae</taxon>
        <taxon>Tanacetum</taxon>
    </lineage>
</organism>
<evidence type="ECO:0000256" key="2">
    <source>
        <dbReference type="ARBA" id="ARBA00022695"/>
    </source>
</evidence>
<evidence type="ECO:0000256" key="3">
    <source>
        <dbReference type="ARBA" id="ARBA00022722"/>
    </source>
</evidence>
<feature type="domain" description="Reverse transcriptase RNase H-like" evidence="9">
    <location>
        <begin position="1"/>
        <end position="52"/>
    </location>
</feature>
<dbReference type="GO" id="GO:0003964">
    <property type="term" value="F:RNA-directed DNA polymerase activity"/>
    <property type="evidence" value="ECO:0007669"/>
    <property type="project" value="UniProtKB-KW"/>
</dbReference>
<dbReference type="InterPro" id="IPR043502">
    <property type="entry name" value="DNA/RNA_pol_sf"/>
</dbReference>
<evidence type="ECO:0000259" key="9">
    <source>
        <dbReference type="Pfam" id="PF17917"/>
    </source>
</evidence>
<comment type="caution">
    <text evidence="11">The sequence shown here is derived from an EMBL/GenBank/DDBJ whole genome shotgun (WGS) entry which is preliminary data.</text>
</comment>
<dbReference type="Pfam" id="PF17921">
    <property type="entry name" value="Integrase_H2C2"/>
    <property type="match status" value="1"/>
</dbReference>
<name>A0A6L2MDW9_TANCI</name>
<evidence type="ECO:0000256" key="7">
    <source>
        <dbReference type="SAM" id="Coils"/>
    </source>
</evidence>
<dbReference type="InterPro" id="IPR041373">
    <property type="entry name" value="RT_RNaseH"/>
</dbReference>
<keyword evidence="2" id="KW-0548">Nucleotidyltransferase</keyword>
<dbReference type="GO" id="GO:0004519">
    <property type="term" value="F:endonuclease activity"/>
    <property type="evidence" value="ECO:0007669"/>
    <property type="project" value="UniProtKB-KW"/>
</dbReference>
<dbReference type="Gene3D" id="1.10.340.70">
    <property type="match status" value="1"/>
</dbReference>
<dbReference type="EMBL" id="BKCJ010006212">
    <property type="protein sequence ID" value="GEU70952.1"/>
    <property type="molecule type" value="Genomic_DNA"/>
</dbReference>
<feature type="coiled-coil region" evidence="7">
    <location>
        <begin position="387"/>
        <end position="414"/>
    </location>
</feature>
<feature type="compositionally biased region" description="Polar residues" evidence="8">
    <location>
        <begin position="563"/>
        <end position="591"/>
    </location>
</feature>
<dbReference type="GO" id="GO:0016787">
    <property type="term" value="F:hydrolase activity"/>
    <property type="evidence" value="ECO:0007669"/>
    <property type="project" value="UniProtKB-KW"/>
</dbReference>
<evidence type="ECO:0000313" key="11">
    <source>
        <dbReference type="EMBL" id="GEU70952.1"/>
    </source>
</evidence>
<dbReference type="SUPFAM" id="SSF56672">
    <property type="entry name" value="DNA/RNA polymerases"/>
    <property type="match status" value="1"/>
</dbReference>
<evidence type="ECO:0000256" key="4">
    <source>
        <dbReference type="ARBA" id="ARBA00022759"/>
    </source>
</evidence>
<keyword evidence="4" id="KW-0255">Endonuclease</keyword>
<dbReference type="PANTHER" id="PTHR34072:SF57">
    <property type="entry name" value="RNA-DIRECTED DNA POLYMERASE"/>
    <property type="match status" value="1"/>
</dbReference>
<evidence type="ECO:0000256" key="8">
    <source>
        <dbReference type="SAM" id="MobiDB-lite"/>
    </source>
</evidence>
<evidence type="ECO:0000259" key="10">
    <source>
        <dbReference type="Pfam" id="PF17921"/>
    </source>
</evidence>
<keyword evidence="5" id="KW-0378">Hydrolase</keyword>
<keyword evidence="7" id="KW-0175">Coiled coil</keyword>
<feature type="region of interest" description="Disordered" evidence="8">
    <location>
        <begin position="549"/>
        <end position="607"/>
    </location>
</feature>
<keyword evidence="3" id="KW-0540">Nuclease</keyword>
<gene>
    <name evidence="11" type="ORF">Tci_042930</name>
</gene>
<accession>A0A6L2MDW9</accession>
<dbReference type="CDD" id="cd09274">
    <property type="entry name" value="RNase_HI_RT_Ty3"/>
    <property type="match status" value="1"/>
</dbReference>